<organism evidence="9">
    <name type="scientific">bioreactor metagenome</name>
    <dbReference type="NCBI Taxonomy" id="1076179"/>
    <lineage>
        <taxon>unclassified sequences</taxon>
        <taxon>metagenomes</taxon>
        <taxon>ecological metagenomes</taxon>
    </lineage>
</organism>
<feature type="transmembrane region" description="Helical" evidence="8">
    <location>
        <begin position="305"/>
        <end position="322"/>
    </location>
</feature>
<keyword evidence="3 9" id="KW-0328">Glycosyltransferase</keyword>
<keyword evidence="6 8" id="KW-1133">Transmembrane helix</keyword>
<dbReference type="PANTHER" id="PTHR33908">
    <property type="entry name" value="MANNOSYLTRANSFERASE YKCB-RELATED"/>
    <property type="match status" value="1"/>
</dbReference>
<evidence type="ECO:0000256" key="2">
    <source>
        <dbReference type="ARBA" id="ARBA00022475"/>
    </source>
</evidence>
<dbReference type="AlphaFoldDB" id="A0A644V3I0"/>
<feature type="transmembrane region" description="Helical" evidence="8">
    <location>
        <begin position="14"/>
        <end position="37"/>
    </location>
</feature>
<gene>
    <name evidence="9" type="primary">arnT_7</name>
    <name evidence="9" type="ORF">SDC9_31704</name>
</gene>
<evidence type="ECO:0000256" key="1">
    <source>
        <dbReference type="ARBA" id="ARBA00004651"/>
    </source>
</evidence>
<name>A0A644V3I0_9ZZZZ</name>
<evidence type="ECO:0000256" key="5">
    <source>
        <dbReference type="ARBA" id="ARBA00022692"/>
    </source>
</evidence>
<evidence type="ECO:0000256" key="6">
    <source>
        <dbReference type="ARBA" id="ARBA00022989"/>
    </source>
</evidence>
<dbReference type="GO" id="GO:0010041">
    <property type="term" value="P:response to iron(III) ion"/>
    <property type="evidence" value="ECO:0007669"/>
    <property type="project" value="TreeGrafter"/>
</dbReference>
<feature type="transmembrane region" description="Helical" evidence="8">
    <location>
        <begin position="193"/>
        <end position="209"/>
    </location>
</feature>
<dbReference type="GO" id="GO:0005886">
    <property type="term" value="C:plasma membrane"/>
    <property type="evidence" value="ECO:0007669"/>
    <property type="project" value="UniProtKB-SubCell"/>
</dbReference>
<feature type="transmembrane region" description="Helical" evidence="8">
    <location>
        <begin position="216"/>
        <end position="235"/>
    </location>
</feature>
<sequence>MVSGFLSFFRRNPWFFYAFSVLMLFPALLWHLGFLAINFPTDEPTRAIVALEMIVSGNYITPTINGDFYYNKPPLYNWIIIAYYKLAGNYSEFTLRLPVVVGLLLFGLTIFWFVRRHLGNKQGFIVAILFITSGRILFWDSFLGLIDITFSWLVYLSFMLIYHFREKKQYLALFLVSYLLTGITFLMKGLPSLVFQGITLLAIFSYNREFRKLFSWRHFAGIGLFLLIIGAYYYAYFQVHPFDFRIFKTLFSESEKRTIINYGWLRFTRHLFTFPLEMFYHFFPWSVLWIYFFRRDFRSTLREHPFLRFNFIVFIFNIIIYWTSPESYPRYIFMLFPPLFTILVFHFFRDLGKNGKYSRVVEYFLMGVMVLGIIAAIPMPLLKQTNFVDHAWLKAGVMFFTMLLLTWLYYKLKEQRMIIFAAAMLMIRIGFDWFIIPPRYNDFQVHKEGALKAAAVTGDADLSIFKDSETEHATSFYITLGKMQLLKFQHDDFSTAGFYYLDPRLLPEDAYETVYDFNLYRHDQPMKIVKLKEETVRKLNRKELQ</sequence>
<reference evidence="9" key="1">
    <citation type="submission" date="2019-08" db="EMBL/GenBank/DDBJ databases">
        <authorList>
            <person name="Kucharzyk K."/>
            <person name="Murdoch R.W."/>
            <person name="Higgins S."/>
            <person name="Loffler F."/>
        </authorList>
    </citation>
    <scope>NUCLEOTIDE SEQUENCE</scope>
</reference>
<dbReference type="InterPro" id="IPR050297">
    <property type="entry name" value="LipidA_mod_glycosyltrf_83"/>
</dbReference>
<dbReference type="EC" id="2.4.2.43" evidence="9"/>
<evidence type="ECO:0000313" key="9">
    <source>
        <dbReference type="EMBL" id="MPL85731.1"/>
    </source>
</evidence>
<feature type="transmembrane region" description="Helical" evidence="8">
    <location>
        <begin position="170"/>
        <end position="187"/>
    </location>
</feature>
<evidence type="ECO:0000256" key="3">
    <source>
        <dbReference type="ARBA" id="ARBA00022676"/>
    </source>
</evidence>
<feature type="transmembrane region" description="Helical" evidence="8">
    <location>
        <begin position="391"/>
        <end position="410"/>
    </location>
</feature>
<dbReference type="EMBL" id="VSSQ01000210">
    <property type="protein sequence ID" value="MPL85731.1"/>
    <property type="molecule type" value="Genomic_DNA"/>
</dbReference>
<comment type="subcellular location">
    <subcellularLocation>
        <location evidence="1">Cell membrane</location>
        <topology evidence="1">Multi-pass membrane protein</topology>
    </subcellularLocation>
</comment>
<feature type="transmembrane region" description="Helical" evidence="8">
    <location>
        <begin position="328"/>
        <end position="348"/>
    </location>
</feature>
<keyword evidence="7 8" id="KW-0472">Membrane</keyword>
<proteinExistence type="predicted"/>
<protein>
    <submittedName>
        <fullName evidence="9">Undecaprenyl phosphate-alpha-4-amino-4-deoxy-L-arabinose arabinosyl transferase</fullName>
        <ecNumber evidence="9">2.4.2.43</ecNumber>
    </submittedName>
</protein>
<feature type="transmembrane region" description="Helical" evidence="8">
    <location>
        <begin position="93"/>
        <end position="114"/>
    </location>
</feature>
<evidence type="ECO:0000256" key="8">
    <source>
        <dbReference type="SAM" id="Phobius"/>
    </source>
</evidence>
<feature type="transmembrane region" description="Helical" evidence="8">
    <location>
        <begin position="145"/>
        <end position="163"/>
    </location>
</feature>
<evidence type="ECO:0000256" key="7">
    <source>
        <dbReference type="ARBA" id="ARBA00023136"/>
    </source>
</evidence>
<feature type="transmembrane region" description="Helical" evidence="8">
    <location>
        <begin position="417"/>
        <end position="436"/>
    </location>
</feature>
<comment type="caution">
    <text evidence="9">The sequence shown here is derived from an EMBL/GenBank/DDBJ whole genome shotgun (WGS) entry which is preliminary data.</text>
</comment>
<feature type="transmembrane region" description="Helical" evidence="8">
    <location>
        <begin position="123"/>
        <end position="139"/>
    </location>
</feature>
<dbReference type="GO" id="GO:0008610">
    <property type="term" value="P:lipid biosynthetic process"/>
    <property type="evidence" value="ECO:0007669"/>
    <property type="project" value="UniProtKB-ARBA"/>
</dbReference>
<dbReference type="PANTHER" id="PTHR33908:SF3">
    <property type="entry name" value="UNDECAPRENYL PHOSPHATE-ALPHA-4-AMINO-4-DEOXY-L-ARABINOSE ARABINOSYL TRANSFERASE"/>
    <property type="match status" value="1"/>
</dbReference>
<keyword evidence="4 9" id="KW-0808">Transferase</keyword>
<dbReference type="GO" id="GO:0103015">
    <property type="term" value="F:4-amino-4-deoxy-L-arabinose transferase activity"/>
    <property type="evidence" value="ECO:0007669"/>
    <property type="project" value="UniProtKB-EC"/>
</dbReference>
<feature type="transmembrane region" description="Helical" evidence="8">
    <location>
        <begin position="271"/>
        <end position="293"/>
    </location>
</feature>
<accession>A0A644V3I0</accession>
<feature type="transmembrane region" description="Helical" evidence="8">
    <location>
        <begin position="360"/>
        <end position="379"/>
    </location>
</feature>
<keyword evidence="2" id="KW-1003">Cell membrane</keyword>
<keyword evidence="5 8" id="KW-0812">Transmembrane</keyword>
<evidence type="ECO:0000256" key="4">
    <source>
        <dbReference type="ARBA" id="ARBA00022679"/>
    </source>
</evidence>